<dbReference type="Proteomes" id="UP000007722">
    <property type="component" value="Chromosome"/>
</dbReference>
<proteinExistence type="inferred from homology"/>
<evidence type="ECO:0000313" key="8">
    <source>
        <dbReference type="Proteomes" id="UP000007722"/>
    </source>
</evidence>
<gene>
    <name evidence="6" type="primary">rnp3</name>
    <name evidence="7" type="ordered locus">Mvol_1628</name>
</gene>
<evidence type="ECO:0000256" key="3">
    <source>
        <dbReference type="ARBA" id="ARBA00022722"/>
    </source>
</evidence>
<sequence length="263" mass="30561">MTNNLKNEFKKDEKEYIDINYINTFEGIEYLKKIGWKGFVFTQNVYLSKKGKTEEEPADYSKDKYLECKELAKSFDLSVYSGILLYASNTRDLEKGIKKYRGKCEVLMVKGGDLDINRYALEKDDVDILTSPAFRRLDSGIDHITARLGSIHRVGFNLNFSDLLVKKGYEIARLLNSYKRNIKLAKKYNTPVVLSTGAKNMYQIKSPENLRSFLTTVSDLEYAKHCMNQLDNIIKYRVKLKENNVLIYGMEYEKVENNKNKND</sequence>
<accession>D7DR06</accession>
<dbReference type="GO" id="GO:0001682">
    <property type="term" value="P:tRNA 5'-leader removal"/>
    <property type="evidence" value="ECO:0007669"/>
    <property type="project" value="UniProtKB-UniRule"/>
</dbReference>
<evidence type="ECO:0000256" key="2">
    <source>
        <dbReference type="ARBA" id="ARBA00022694"/>
    </source>
</evidence>
<comment type="subunit">
    <text evidence="6">Consists of a catalytic RNA component and at least 4-5 protein subunits.</text>
</comment>
<dbReference type="NCBIfam" id="NF046108">
    <property type="entry name" value="RNaseP3Mthcoc"/>
    <property type="match status" value="1"/>
</dbReference>
<dbReference type="HAMAP" id="MF_00756">
    <property type="entry name" value="RNase_P_3"/>
    <property type="match status" value="1"/>
</dbReference>
<keyword evidence="4 6" id="KW-0255">Endonuclease</keyword>
<keyword evidence="5 6" id="KW-0378">Hydrolase</keyword>
<comment type="function">
    <text evidence="6">Part of ribonuclease P, a protein complex that generates mature tRNA molecules by cleaving their 5'-ends.</text>
</comment>
<keyword evidence="3 6" id="KW-0540">Nuclease</keyword>
<comment type="similarity">
    <text evidence="6">Belongs to the eukaryotic/archaeal RNase P protein component 3 family.</text>
</comment>
<reference evidence="7 8" key="1">
    <citation type="submission" date="2010-05" db="EMBL/GenBank/DDBJ databases">
        <title>Complete sequence of Methanococcus voltae A3.</title>
        <authorList>
            <consortium name="US DOE Joint Genome Institute"/>
            <person name="Lucas S."/>
            <person name="Copeland A."/>
            <person name="Lapidus A."/>
            <person name="Cheng J.-F."/>
            <person name="Bruce D."/>
            <person name="Goodwin L."/>
            <person name="Pitluck S."/>
            <person name="Lowry S."/>
            <person name="Clum A."/>
            <person name="Land M."/>
            <person name="Hauser L."/>
            <person name="Kyrpides N."/>
            <person name="Mikhailova N."/>
            <person name="Whitman W.B."/>
            <person name="Woyke T."/>
        </authorList>
    </citation>
    <scope>NUCLEOTIDE SEQUENCE [LARGE SCALE GENOMIC DNA]</scope>
    <source>
        <strain evidence="8">ATCC BAA-1334 / A3</strain>
    </source>
</reference>
<keyword evidence="2 6" id="KW-0819">tRNA processing</keyword>
<keyword evidence="8" id="KW-1185">Reference proteome</keyword>
<dbReference type="Pfam" id="PF01876">
    <property type="entry name" value="RNase_P_p30"/>
    <property type="match status" value="1"/>
</dbReference>
<evidence type="ECO:0000256" key="6">
    <source>
        <dbReference type="HAMAP-Rule" id="MF_00756"/>
    </source>
</evidence>
<evidence type="ECO:0000313" key="7">
    <source>
        <dbReference type="EMBL" id="ADI37283.1"/>
    </source>
</evidence>
<dbReference type="SUPFAM" id="SSF89550">
    <property type="entry name" value="PHP domain-like"/>
    <property type="match status" value="1"/>
</dbReference>
<evidence type="ECO:0000256" key="1">
    <source>
        <dbReference type="ARBA" id="ARBA00022490"/>
    </source>
</evidence>
<comment type="subcellular location">
    <subcellularLocation>
        <location evidence="6">Cytoplasm</location>
    </subcellularLocation>
</comment>
<dbReference type="EC" id="3.1.26.5" evidence="6"/>
<name>D7DR06_METV3</name>
<dbReference type="InterPro" id="IPR023539">
    <property type="entry name" value="RNase_P_comp-3_arc"/>
</dbReference>
<dbReference type="KEGG" id="mvo:Mvol_1628"/>
<evidence type="ECO:0000256" key="5">
    <source>
        <dbReference type="ARBA" id="ARBA00022801"/>
    </source>
</evidence>
<dbReference type="GO" id="GO:0030677">
    <property type="term" value="C:ribonuclease P complex"/>
    <property type="evidence" value="ECO:0007669"/>
    <property type="project" value="UniProtKB-UniRule"/>
</dbReference>
<dbReference type="GO" id="GO:0004526">
    <property type="term" value="F:ribonuclease P activity"/>
    <property type="evidence" value="ECO:0007669"/>
    <property type="project" value="UniProtKB-UniRule"/>
</dbReference>
<dbReference type="InterPro" id="IPR016195">
    <property type="entry name" value="Pol/histidinol_Pase-like"/>
</dbReference>
<evidence type="ECO:0000256" key="4">
    <source>
        <dbReference type="ARBA" id="ARBA00022759"/>
    </source>
</evidence>
<organism evidence="7 8">
    <name type="scientific">Methanococcus voltae (strain ATCC BAA-1334 / A3)</name>
    <dbReference type="NCBI Taxonomy" id="456320"/>
    <lineage>
        <taxon>Archaea</taxon>
        <taxon>Methanobacteriati</taxon>
        <taxon>Methanobacteriota</taxon>
        <taxon>Methanomada group</taxon>
        <taxon>Methanococci</taxon>
        <taxon>Methanococcales</taxon>
        <taxon>Methanococcaceae</taxon>
        <taxon>Methanococcus</taxon>
    </lineage>
</organism>
<dbReference type="EMBL" id="CP002057">
    <property type="protein sequence ID" value="ADI37283.1"/>
    <property type="molecule type" value="Genomic_DNA"/>
</dbReference>
<dbReference type="STRING" id="456320.Mvol_1628"/>
<dbReference type="GO" id="GO:0005737">
    <property type="term" value="C:cytoplasm"/>
    <property type="evidence" value="ECO:0007669"/>
    <property type="project" value="UniProtKB-SubCell"/>
</dbReference>
<dbReference type="HOGENOM" id="CLU_074509_0_0_2"/>
<protein>
    <recommendedName>
        <fullName evidence="6">Ribonuclease P protein component 3</fullName>
        <shortName evidence="6">RNase P component 3</shortName>
        <ecNumber evidence="6">3.1.26.5</ecNumber>
    </recommendedName>
    <alternativeName>
        <fullName evidence="6">Rpp30</fullName>
    </alternativeName>
</protein>
<dbReference type="InParanoid" id="D7DR06"/>
<dbReference type="OrthoDB" id="85765at2157"/>
<dbReference type="Gene3D" id="3.20.20.140">
    <property type="entry name" value="Metal-dependent hydrolases"/>
    <property type="match status" value="1"/>
</dbReference>
<keyword evidence="1 6" id="KW-0963">Cytoplasm</keyword>
<dbReference type="InterPro" id="IPR002738">
    <property type="entry name" value="RNase_P_p30"/>
</dbReference>
<dbReference type="eggNOG" id="arCOG00307">
    <property type="taxonomic scope" value="Archaea"/>
</dbReference>
<comment type="catalytic activity">
    <reaction evidence="6">
        <text>Endonucleolytic cleavage of RNA, removing 5'-extranucleotides from tRNA precursor.</text>
        <dbReference type="EC" id="3.1.26.5"/>
    </reaction>
</comment>
<dbReference type="AlphaFoldDB" id="D7DR06"/>